<dbReference type="RefSeq" id="WP_095900626.1">
    <property type="nucleotide sequence ID" value="NZ_CP022383.1"/>
</dbReference>
<evidence type="ECO:0000256" key="1">
    <source>
        <dbReference type="SAM" id="Coils"/>
    </source>
</evidence>
<accession>A0A250EZV9</accession>
<proteinExistence type="predicted"/>
<feature type="coiled-coil region" evidence="1">
    <location>
        <begin position="69"/>
        <end position="100"/>
    </location>
</feature>
<evidence type="ECO:0000313" key="2">
    <source>
        <dbReference type="EMBL" id="ATA78434.1"/>
    </source>
</evidence>
<evidence type="ECO:0000313" key="3">
    <source>
        <dbReference type="Proteomes" id="UP000217334"/>
    </source>
</evidence>
<name>A0A250EZV9_CAPSP</name>
<organism evidence="2 3">
    <name type="scientific">Capnocytophaga sputigena</name>
    <dbReference type="NCBI Taxonomy" id="1019"/>
    <lineage>
        <taxon>Bacteria</taxon>
        <taxon>Pseudomonadati</taxon>
        <taxon>Bacteroidota</taxon>
        <taxon>Flavobacteriia</taxon>
        <taxon>Flavobacteriales</taxon>
        <taxon>Flavobacteriaceae</taxon>
        <taxon>Capnocytophaga</taxon>
    </lineage>
</organism>
<sequence length="308" mass="35084">MARIDCVVDTQPMADEIKSVSHQINDTTTAVVAMKAAIVLAEQQAADIVCRNVNKGFYTLMRSQISQKIAKLQSEVDSQLMQLNAQRKQLLAIKNRMERDYNMLSDRYLKLFNGINQNLKQRILELDRPVFNFAVQEVGKVSNRTKYLAATVPISQLESLITSQQIIISNVKYRAEKVIESMTNFLANTSEQKKLSERVLLKNEKVQNTTLLIPALVCESNFDSFDNKKLEVIVSKEQLNTSVQSAMKNTLNQHLEQLVWNDASEPHQEVKSEFSKMLATSNTSQRVKDMANKLFIATHFQTIKNEQL</sequence>
<dbReference type="Proteomes" id="UP000217334">
    <property type="component" value="Chromosome"/>
</dbReference>
<dbReference type="EMBL" id="CP022383">
    <property type="protein sequence ID" value="ATA78434.1"/>
    <property type="molecule type" value="Genomic_DNA"/>
</dbReference>
<reference evidence="3" key="1">
    <citation type="submission" date="2017-06" db="EMBL/GenBank/DDBJ databases">
        <title>Capnocytophaga spp. assemblies.</title>
        <authorList>
            <person name="Gulvik C.A."/>
        </authorList>
    </citation>
    <scope>NUCLEOTIDE SEQUENCE [LARGE SCALE GENOMIC DNA]</scope>
    <source>
        <strain evidence="3">H4486</strain>
    </source>
</reference>
<keyword evidence="1" id="KW-0175">Coiled coil</keyword>
<dbReference type="AlphaFoldDB" id="A0A250EZV9"/>
<protein>
    <submittedName>
        <fullName evidence="2">Uncharacterized protein</fullName>
    </submittedName>
</protein>
<gene>
    <name evidence="2" type="ORF">CGC59_01525</name>
</gene>